<name>A0AAX6S1Q7_HETGA</name>
<sequence>MPGPQKAESRDWGCKAEQNEEGKRTVRRKKRGAPGERQREAGSALRDLGRHRGVGGELRTPARWPPLAGVAAAGKAAPRAQGSAASRHSAPAPGGAGLPGGQGSGERHAPHCPLALLAPRNPTFRPGILGHRNSARAIGSERTERTGRGRRQRPPWSCTWAPAPRGRTKPALWRLEQLSSCICPWGRRCPRSQELTLSLLLRI</sequence>
<dbReference type="AlphaFoldDB" id="A0AAX6S1Q7"/>
<evidence type="ECO:0000313" key="3">
    <source>
        <dbReference type="RefSeq" id="XP_021103421.1"/>
    </source>
</evidence>
<feature type="region of interest" description="Disordered" evidence="1">
    <location>
        <begin position="1"/>
        <end position="109"/>
    </location>
</feature>
<protein>
    <submittedName>
        <fullName evidence="3">Uncharacterized protein LOC110346517</fullName>
    </submittedName>
</protein>
<proteinExistence type="predicted"/>
<feature type="compositionally biased region" description="Low complexity" evidence="1">
    <location>
        <begin position="65"/>
        <end position="93"/>
    </location>
</feature>
<dbReference type="GeneID" id="110346517"/>
<feature type="region of interest" description="Disordered" evidence="1">
    <location>
        <begin position="138"/>
        <end position="157"/>
    </location>
</feature>
<evidence type="ECO:0000256" key="1">
    <source>
        <dbReference type="SAM" id="MobiDB-lite"/>
    </source>
</evidence>
<dbReference type="RefSeq" id="XP_021103421.1">
    <property type="nucleotide sequence ID" value="XM_021247762.1"/>
</dbReference>
<feature type="compositionally biased region" description="Basic and acidic residues" evidence="1">
    <location>
        <begin position="7"/>
        <end position="24"/>
    </location>
</feature>
<dbReference type="Proteomes" id="UP000694906">
    <property type="component" value="Unplaced"/>
</dbReference>
<accession>A0AAX6S1Q7</accession>
<keyword evidence="2" id="KW-1185">Reference proteome</keyword>
<reference evidence="3" key="1">
    <citation type="submission" date="2025-08" db="UniProtKB">
        <authorList>
            <consortium name="RefSeq"/>
        </authorList>
    </citation>
    <scope>IDENTIFICATION</scope>
</reference>
<evidence type="ECO:0000313" key="2">
    <source>
        <dbReference type="Proteomes" id="UP000694906"/>
    </source>
</evidence>
<feature type="compositionally biased region" description="Gly residues" evidence="1">
    <location>
        <begin position="94"/>
        <end position="104"/>
    </location>
</feature>
<gene>
    <name evidence="3" type="primary">LOC110346517</name>
</gene>
<organism evidence="2 3">
    <name type="scientific">Heterocephalus glaber</name>
    <name type="common">Naked mole rat</name>
    <dbReference type="NCBI Taxonomy" id="10181"/>
    <lineage>
        <taxon>Eukaryota</taxon>
        <taxon>Metazoa</taxon>
        <taxon>Chordata</taxon>
        <taxon>Craniata</taxon>
        <taxon>Vertebrata</taxon>
        <taxon>Euteleostomi</taxon>
        <taxon>Mammalia</taxon>
        <taxon>Eutheria</taxon>
        <taxon>Euarchontoglires</taxon>
        <taxon>Glires</taxon>
        <taxon>Rodentia</taxon>
        <taxon>Hystricomorpha</taxon>
        <taxon>Bathyergidae</taxon>
        <taxon>Heterocephalus</taxon>
    </lineage>
</organism>